<comment type="caution">
    <text evidence="6">The sequence shown here is derived from an EMBL/GenBank/DDBJ whole genome shotgun (WGS) entry which is preliminary data.</text>
</comment>
<evidence type="ECO:0000313" key="7">
    <source>
        <dbReference type="Proteomes" id="UP000282957"/>
    </source>
</evidence>
<dbReference type="OrthoDB" id="3252676at2"/>
<reference evidence="6 7" key="1">
    <citation type="submission" date="2019-01" db="EMBL/GenBank/DDBJ databases">
        <authorList>
            <person name="Chen W.-M."/>
        </authorList>
    </citation>
    <scope>NUCLEOTIDE SEQUENCE [LARGE SCALE GENOMIC DNA]</scope>
    <source>
        <strain evidence="6 7">CCP-6</strain>
    </source>
</reference>
<dbReference type="Pfam" id="PF00126">
    <property type="entry name" value="HTH_1"/>
    <property type="match status" value="1"/>
</dbReference>
<dbReference type="InterPro" id="IPR036388">
    <property type="entry name" value="WH-like_DNA-bd_sf"/>
</dbReference>
<accession>A0A437MMK8</accession>
<dbReference type="Gene3D" id="3.40.190.290">
    <property type="match status" value="1"/>
</dbReference>
<dbReference type="EMBL" id="SACL01000001">
    <property type="protein sequence ID" value="RVT98871.1"/>
    <property type="molecule type" value="Genomic_DNA"/>
</dbReference>
<comment type="similarity">
    <text evidence="1">Belongs to the LysR transcriptional regulatory family.</text>
</comment>
<evidence type="ECO:0000313" key="6">
    <source>
        <dbReference type="EMBL" id="RVT98871.1"/>
    </source>
</evidence>
<dbReference type="PANTHER" id="PTHR30537:SF5">
    <property type="entry name" value="HTH-TYPE TRANSCRIPTIONAL ACTIVATOR TTDR-RELATED"/>
    <property type="match status" value="1"/>
</dbReference>
<dbReference type="InterPro" id="IPR058163">
    <property type="entry name" value="LysR-type_TF_proteobact-type"/>
</dbReference>
<organism evidence="6 7">
    <name type="scientific">Rhodovarius crocodyli</name>
    <dbReference type="NCBI Taxonomy" id="1979269"/>
    <lineage>
        <taxon>Bacteria</taxon>
        <taxon>Pseudomonadati</taxon>
        <taxon>Pseudomonadota</taxon>
        <taxon>Alphaproteobacteria</taxon>
        <taxon>Acetobacterales</taxon>
        <taxon>Roseomonadaceae</taxon>
        <taxon>Rhodovarius</taxon>
    </lineage>
</organism>
<dbReference type="SUPFAM" id="SSF53850">
    <property type="entry name" value="Periplasmic binding protein-like II"/>
    <property type="match status" value="1"/>
</dbReference>
<dbReference type="Gene3D" id="1.10.10.10">
    <property type="entry name" value="Winged helix-like DNA-binding domain superfamily/Winged helix DNA-binding domain"/>
    <property type="match status" value="1"/>
</dbReference>
<dbReference type="InterPro" id="IPR000847">
    <property type="entry name" value="LysR_HTH_N"/>
</dbReference>
<dbReference type="CDD" id="cd08422">
    <property type="entry name" value="PBP2_CrgA_like"/>
    <property type="match status" value="1"/>
</dbReference>
<evidence type="ECO:0000256" key="2">
    <source>
        <dbReference type="ARBA" id="ARBA00023015"/>
    </source>
</evidence>
<keyword evidence="3" id="KW-0238">DNA-binding</keyword>
<evidence type="ECO:0000259" key="5">
    <source>
        <dbReference type="PROSITE" id="PS50931"/>
    </source>
</evidence>
<evidence type="ECO:0000256" key="1">
    <source>
        <dbReference type="ARBA" id="ARBA00009437"/>
    </source>
</evidence>
<name>A0A437MMK8_9PROT</name>
<dbReference type="PANTHER" id="PTHR30537">
    <property type="entry name" value="HTH-TYPE TRANSCRIPTIONAL REGULATOR"/>
    <property type="match status" value="1"/>
</dbReference>
<feature type="domain" description="HTH lysR-type" evidence="5">
    <location>
        <begin position="58"/>
        <end position="115"/>
    </location>
</feature>
<dbReference type="AlphaFoldDB" id="A0A437MMK8"/>
<dbReference type="Pfam" id="PF03466">
    <property type="entry name" value="LysR_substrate"/>
    <property type="match status" value="1"/>
</dbReference>
<proteinExistence type="inferred from homology"/>
<dbReference type="GO" id="GO:0006351">
    <property type="term" value="P:DNA-templated transcription"/>
    <property type="evidence" value="ECO:0007669"/>
    <property type="project" value="TreeGrafter"/>
</dbReference>
<dbReference type="InterPro" id="IPR005119">
    <property type="entry name" value="LysR_subst-bd"/>
</dbReference>
<keyword evidence="4" id="KW-0804">Transcription</keyword>
<evidence type="ECO:0000256" key="3">
    <source>
        <dbReference type="ARBA" id="ARBA00023125"/>
    </source>
</evidence>
<dbReference type="SUPFAM" id="SSF46785">
    <property type="entry name" value="Winged helix' DNA-binding domain"/>
    <property type="match status" value="1"/>
</dbReference>
<dbReference type="FunFam" id="1.10.10.10:FF:000001">
    <property type="entry name" value="LysR family transcriptional regulator"/>
    <property type="match status" value="1"/>
</dbReference>
<evidence type="ECO:0000256" key="4">
    <source>
        <dbReference type="ARBA" id="ARBA00023163"/>
    </source>
</evidence>
<gene>
    <name evidence="6" type="ORF">EOD42_01790</name>
</gene>
<dbReference type="PROSITE" id="PS50931">
    <property type="entry name" value="HTH_LYSR"/>
    <property type="match status" value="1"/>
</dbReference>
<keyword evidence="2" id="KW-0805">Transcription regulation</keyword>
<sequence>MARPRPVPPPVTSTCWPANRSLRNIPASFPNFEAKLHQPACIDNSLVCHQYVAMNGTMDLNLVRLFVEIVEAQGLAEAARRLGTSRSAVSRGLQQLERSLGTQLLRRTTRRVELSSAGIAFLEHANNMLREAEAAWASVEGLGRTLRGHLRISVPTGLGRMLLGPALLDFAKAHPQVTLSVAFNNRVPDLQGAPLDVAVRIIADPPDDQVARLLGQVAWKLCAAPEYLAGRRIERPEDLLEHHLVAPPPMDSRRYTLALSGGAPVALVPRIASEDFNFLLSALVAGAGFGALPHYAVAGALARGELVELLPGHALLRLPDRIIALTAPNRYRPAALRALLDWLAEAVNPAPVGGTM</sequence>
<protein>
    <submittedName>
        <fullName evidence="6">LysR family transcriptional regulator</fullName>
    </submittedName>
</protein>
<keyword evidence="7" id="KW-1185">Reference proteome</keyword>
<dbReference type="Proteomes" id="UP000282957">
    <property type="component" value="Unassembled WGS sequence"/>
</dbReference>
<dbReference type="GO" id="GO:0043565">
    <property type="term" value="F:sequence-specific DNA binding"/>
    <property type="evidence" value="ECO:0007669"/>
    <property type="project" value="TreeGrafter"/>
</dbReference>
<dbReference type="GO" id="GO:0003700">
    <property type="term" value="F:DNA-binding transcription factor activity"/>
    <property type="evidence" value="ECO:0007669"/>
    <property type="project" value="InterPro"/>
</dbReference>
<dbReference type="InterPro" id="IPR036390">
    <property type="entry name" value="WH_DNA-bd_sf"/>
</dbReference>